<dbReference type="Proteomes" id="UP000295678">
    <property type="component" value="Unassembled WGS sequence"/>
</dbReference>
<feature type="compositionally biased region" description="Low complexity" evidence="2">
    <location>
        <begin position="119"/>
        <end position="144"/>
    </location>
</feature>
<dbReference type="RefSeq" id="WP_132805315.1">
    <property type="nucleotide sequence ID" value="NZ_SMAK01000002.1"/>
</dbReference>
<evidence type="ECO:0000313" key="5">
    <source>
        <dbReference type="EMBL" id="TCT12542.1"/>
    </source>
</evidence>
<evidence type="ECO:0000259" key="4">
    <source>
        <dbReference type="PROSITE" id="PS51724"/>
    </source>
</evidence>
<keyword evidence="1" id="KW-0175">Coiled coil</keyword>
<keyword evidence="3" id="KW-0812">Transmembrane</keyword>
<feature type="coiled-coil region" evidence="1">
    <location>
        <begin position="63"/>
        <end position="104"/>
    </location>
</feature>
<sequence length="292" mass="30758">MGQAQPKPDKPQRRPGRGRSFRITAIWGAMAAASVAALIHSATSETGRARVAMLFEPRVAVSARDLEAEITRMTTEITRLRSETRLLALEKEALQIKIAALESEIGPLTGSLPDAARESAGASAGSVPAPAAPAADPAARGPSAPEEPGARTPAADVRVGFQSLPLDTRSDDPAAAPSQSDIHEELVSLAHPDARSVPTEISRTRFAVEIGSGVTMSEIRELWRRLSRENRPLIGGLEPAVAIAEQDGGLRLRLLAGPFQNAADAVQLCAVLVGRGVDCRAVPSQGQQLVMQ</sequence>
<dbReference type="Gene3D" id="3.30.70.1070">
    <property type="entry name" value="Sporulation related repeat"/>
    <property type="match status" value="1"/>
</dbReference>
<protein>
    <submittedName>
        <fullName evidence="5">Sporulation related protein</fullName>
    </submittedName>
</protein>
<keyword evidence="3" id="KW-1133">Transmembrane helix</keyword>
<dbReference type="Pfam" id="PF05036">
    <property type="entry name" value="SPOR"/>
    <property type="match status" value="1"/>
</dbReference>
<dbReference type="InterPro" id="IPR036680">
    <property type="entry name" value="SPOR-like_sf"/>
</dbReference>
<dbReference type="EMBL" id="SMAK01000002">
    <property type="protein sequence ID" value="TCT12542.1"/>
    <property type="molecule type" value="Genomic_DNA"/>
</dbReference>
<reference evidence="5 6" key="1">
    <citation type="submission" date="2019-03" db="EMBL/GenBank/DDBJ databases">
        <title>Genomic Encyclopedia of Type Strains, Phase IV (KMG-IV): sequencing the most valuable type-strain genomes for metagenomic binning, comparative biology and taxonomic classification.</title>
        <authorList>
            <person name="Goeker M."/>
        </authorList>
    </citation>
    <scope>NUCLEOTIDE SEQUENCE [LARGE SCALE GENOMIC DNA]</scope>
    <source>
        <strain evidence="5 6">DSM 19345</strain>
    </source>
</reference>
<keyword evidence="6" id="KW-1185">Reference proteome</keyword>
<evidence type="ECO:0000256" key="2">
    <source>
        <dbReference type="SAM" id="MobiDB-lite"/>
    </source>
</evidence>
<feature type="region of interest" description="Disordered" evidence="2">
    <location>
        <begin position="112"/>
        <end position="155"/>
    </location>
</feature>
<name>A0A4R3MJ33_9HYPH</name>
<proteinExistence type="predicted"/>
<accession>A0A4R3MJ33</accession>
<dbReference type="InterPro" id="IPR007730">
    <property type="entry name" value="SPOR-like_dom"/>
</dbReference>
<comment type="caution">
    <text evidence="5">The sequence shown here is derived from an EMBL/GenBank/DDBJ whole genome shotgun (WGS) entry which is preliminary data.</text>
</comment>
<feature type="domain" description="SPOR" evidence="4">
    <location>
        <begin position="200"/>
        <end position="285"/>
    </location>
</feature>
<dbReference type="AlphaFoldDB" id="A0A4R3MJ33"/>
<organism evidence="5 6">
    <name type="scientific">Tepidamorphus gemmatus</name>
    <dbReference type="NCBI Taxonomy" id="747076"/>
    <lineage>
        <taxon>Bacteria</taxon>
        <taxon>Pseudomonadati</taxon>
        <taxon>Pseudomonadota</taxon>
        <taxon>Alphaproteobacteria</taxon>
        <taxon>Hyphomicrobiales</taxon>
        <taxon>Tepidamorphaceae</taxon>
        <taxon>Tepidamorphus</taxon>
    </lineage>
</organism>
<dbReference type="GO" id="GO:0042834">
    <property type="term" value="F:peptidoglycan binding"/>
    <property type="evidence" value="ECO:0007669"/>
    <property type="project" value="InterPro"/>
</dbReference>
<dbReference type="OrthoDB" id="8256189at2"/>
<gene>
    <name evidence="5" type="ORF">EDC22_102227</name>
</gene>
<dbReference type="PROSITE" id="PS51724">
    <property type="entry name" value="SPOR"/>
    <property type="match status" value="1"/>
</dbReference>
<keyword evidence="3" id="KW-0472">Membrane</keyword>
<feature type="transmembrane region" description="Helical" evidence="3">
    <location>
        <begin position="21"/>
        <end position="40"/>
    </location>
</feature>
<evidence type="ECO:0000313" key="6">
    <source>
        <dbReference type="Proteomes" id="UP000295678"/>
    </source>
</evidence>
<evidence type="ECO:0000256" key="1">
    <source>
        <dbReference type="SAM" id="Coils"/>
    </source>
</evidence>
<evidence type="ECO:0000256" key="3">
    <source>
        <dbReference type="SAM" id="Phobius"/>
    </source>
</evidence>